<protein>
    <submittedName>
        <fullName evidence="3">DNA uptake protein ComE-like DNA-binding protein</fullName>
    </submittedName>
</protein>
<keyword evidence="3" id="KW-0238">DNA-binding</keyword>
<dbReference type="InterPro" id="IPR051675">
    <property type="entry name" value="Endo/Exo/Phosphatase_dom_1"/>
</dbReference>
<dbReference type="Gene3D" id="1.10.150.310">
    <property type="entry name" value="Tex RuvX-like domain-like"/>
    <property type="match status" value="1"/>
</dbReference>
<dbReference type="Gene3D" id="1.10.150.280">
    <property type="entry name" value="AF1531-like domain"/>
    <property type="match status" value="2"/>
</dbReference>
<accession>A0A316B9J3</accession>
<dbReference type="AlphaFoldDB" id="A0A316B9J3"/>
<dbReference type="Proteomes" id="UP000245880">
    <property type="component" value="Unassembled WGS sequence"/>
</dbReference>
<evidence type="ECO:0000256" key="2">
    <source>
        <dbReference type="SAM" id="Phobius"/>
    </source>
</evidence>
<feature type="compositionally biased region" description="Low complexity" evidence="1">
    <location>
        <begin position="177"/>
        <end position="190"/>
    </location>
</feature>
<dbReference type="GO" id="GO:0003677">
    <property type="term" value="F:DNA binding"/>
    <property type="evidence" value="ECO:0007669"/>
    <property type="project" value="UniProtKB-KW"/>
</dbReference>
<dbReference type="EMBL" id="QGDT01000002">
    <property type="protein sequence ID" value="PWJ59197.1"/>
    <property type="molecule type" value="Genomic_DNA"/>
</dbReference>
<keyword evidence="2" id="KW-0812">Transmembrane</keyword>
<dbReference type="GO" id="GO:0015628">
    <property type="term" value="P:protein secretion by the type II secretion system"/>
    <property type="evidence" value="ECO:0007669"/>
    <property type="project" value="TreeGrafter"/>
</dbReference>
<dbReference type="GO" id="GO:0015627">
    <property type="term" value="C:type II protein secretion system complex"/>
    <property type="evidence" value="ECO:0007669"/>
    <property type="project" value="TreeGrafter"/>
</dbReference>
<organism evidence="3 4">
    <name type="scientific">Dyadobacter jejuensis</name>
    <dbReference type="NCBI Taxonomy" id="1082580"/>
    <lineage>
        <taxon>Bacteria</taxon>
        <taxon>Pseudomonadati</taxon>
        <taxon>Bacteroidota</taxon>
        <taxon>Cytophagia</taxon>
        <taxon>Cytophagales</taxon>
        <taxon>Spirosomataceae</taxon>
        <taxon>Dyadobacter</taxon>
    </lineage>
</organism>
<keyword evidence="4" id="KW-1185">Reference proteome</keyword>
<keyword evidence="2" id="KW-0472">Membrane</keyword>
<evidence type="ECO:0000256" key="1">
    <source>
        <dbReference type="SAM" id="MobiDB-lite"/>
    </source>
</evidence>
<dbReference type="Pfam" id="PF12836">
    <property type="entry name" value="HHH_3"/>
    <property type="match status" value="3"/>
</dbReference>
<keyword evidence="2" id="KW-1133">Transmembrane helix</keyword>
<proteinExistence type="predicted"/>
<dbReference type="RefSeq" id="WP_158281198.1">
    <property type="nucleotide sequence ID" value="NZ_QGDT01000002.1"/>
</dbReference>
<gene>
    <name evidence="3" type="ORF">CLV98_10229</name>
</gene>
<evidence type="ECO:0000313" key="4">
    <source>
        <dbReference type="Proteomes" id="UP000245880"/>
    </source>
</evidence>
<evidence type="ECO:0000313" key="3">
    <source>
        <dbReference type="EMBL" id="PWJ59197.1"/>
    </source>
</evidence>
<feature type="transmembrane region" description="Helical" evidence="2">
    <location>
        <begin position="21"/>
        <end position="40"/>
    </location>
</feature>
<dbReference type="OrthoDB" id="981124at2"/>
<dbReference type="PANTHER" id="PTHR21180">
    <property type="entry name" value="ENDONUCLEASE/EXONUCLEASE/PHOSPHATASE FAMILY DOMAIN-CONTAINING PROTEIN 1"/>
    <property type="match status" value="1"/>
</dbReference>
<dbReference type="InterPro" id="IPR010994">
    <property type="entry name" value="RuvA_2-like"/>
</dbReference>
<feature type="region of interest" description="Disordered" evidence="1">
    <location>
        <begin position="164"/>
        <end position="191"/>
    </location>
</feature>
<reference evidence="3 4" key="1">
    <citation type="submission" date="2018-03" db="EMBL/GenBank/DDBJ databases">
        <title>Genomic Encyclopedia of Archaeal and Bacterial Type Strains, Phase II (KMG-II): from individual species to whole genera.</title>
        <authorList>
            <person name="Goeker M."/>
        </authorList>
    </citation>
    <scope>NUCLEOTIDE SEQUENCE [LARGE SCALE GENOMIC DNA]</scope>
    <source>
        <strain evidence="3 4">DSM 100346</strain>
    </source>
</reference>
<dbReference type="PANTHER" id="PTHR21180:SF32">
    <property type="entry name" value="ENDONUCLEASE_EXONUCLEASE_PHOSPHATASE FAMILY DOMAIN-CONTAINING PROTEIN 1"/>
    <property type="match status" value="1"/>
</dbReference>
<sequence>MLRRIYHRLQDFFGITPKQARATLALIFLMIVLSGFPYIFNRYLLPYLPIADDPVDTRRLDSIAQILEADAKAAEKYPSQESRHASSASIKGPIQHSPFNPNTIGVPEMESQGIPLFLARRIANYRAKGGQFKKKEDLLRIYDFPSDLFHQLAPYIRIPESTAPLPTTFRESKDSSSSRFRSARSPADRPFVPKKTLAPFDINRADTTELKSLKGIGSKLALRIVKYRDLLGGFHSKSQYAEVYGLDSLVLLELDQYAQPNSPVHLLAINKLSAQELSTHPYLRNKKLAQVIVNYRLQHGNYTNADDLKKISIMDEATLARLSPYLSFE</sequence>
<dbReference type="SUPFAM" id="SSF47781">
    <property type="entry name" value="RuvA domain 2-like"/>
    <property type="match status" value="3"/>
</dbReference>
<name>A0A316B9J3_9BACT</name>
<comment type="caution">
    <text evidence="3">The sequence shown here is derived from an EMBL/GenBank/DDBJ whole genome shotgun (WGS) entry which is preliminary data.</text>
</comment>